<evidence type="ECO:0000256" key="1">
    <source>
        <dbReference type="SAM" id="Phobius"/>
    </source>
</evidence>
<dbReference type="AlphaFoldDB" id="G3IMN9"/>
<accession>G3IMN9</accession>
<feature type="domain" description="Disks large homolog 5 N-terminal" evidence="2">
    <location>
        <begin position="26"/>
        <end position="59"/>
    </location>
</feature>
<organism evidence="3 4">
    <name type="scientific">Cricetulus griseus</name>
    <name type="common">Chinese hamster</name>
    <name type="synonym">Cricetulus barabensis griseus</name>
    <dbReference type="NCBI Taxonomy" id="10029"/>
    <lineage>
        <taxon>Eukaryota</taxon>
        <taxon>Metazoa</taxon>
        <taxon>Chordata</taxon>
        <taxon>Craniata</taxon>
        <taxon>Vertebrata</taxon>
        <taxon>Euteleostomi</taxon>
        <taxon>Mammalia</taxon>
        <taxon>Eutheria</taxon>
        <taxon>Euarchontoglires</taxon>
        <taxon>Glires</taxon>
        <taxon>Rodentia</taxon>
        <taxon>Myomorpha</taxon>
        <taxon>Muroidea</taxon>
        <taxon>Cricetidae</taxon>
        <taxon>Cricetinae</taxon>
        <taxon>Cricetulus</taxon>
    </lineage>
</organism>
<name>G3IMN9_CRIGR</name>
<dbReference type="EMBL" id="JH004921">
    <property type="protein sequence ID" value="EGW12576.1"/>
    <property type="molecule type" value="Genomic_DNA"/>
</dbReference>
<keyword evidence="1" id="KW-1133">Transmembrane helix</keyword>
<evidence type="ECO:0000313" key="3">
    <source>
        <dbReference type="EMBL" id="EGW12576.1"/>
    </source>
</evidence>
<dbReference type="PANTHER" id="PTHR21558">
    <property type="entry name" value="SPEER/SPETEX"/>
    <property type="match status" value="1"/>
</dbReference>
<dbReference type="InParanoid" id="G3IMN9"/>
<keyword evidence="1" id="KW-0812">Transmembrane</keyword>
<protein>
    <submittedName>
        <fullName evidence="3">Disks large-like 5</fullName>
    </submittedName>
</protein>
<dbReference type="Pfam" id="PF04822">
    <property type="entry name" value="Takusan"/>
    <property type="match status" value="1"/>
</dbReference>
<dbReference type="STRING" id="10029.G3IMN9"/>
<evidence type="ECO:0000313" key="4">
    <source>
        <dbReference type="Proteomes" id="UP000001075"/>
    </source>
</evidence>
<dbReference type="Proteomes" id="UP000001075">
    <property type="component" value="Unassembled WGS sequence"/>
</dbReference>
<gene>
    <name evidence="3" type="ORF">I79_025180</name>
</gene>
<reference evidence="4" key="1">
    <citation type="journal article" date="2011" name="Nat. Biotechnol.">
        <title>The genomic sequence of the Chinese hamster ovary (CHO)-K1 cell line.</title>
        <authorList>
            <person name="Xu X."/>
            <person name="Nagarajan H."/>
            <person name="Lewis N.E."/>
            <person name="Pan S."/>
            <person name="Cai Z."/>
            <person name="Liu X."/>
            <person name="Chen W."/>
            <person name="Xie M."/>
            <person name="Wang W."/>
            <person name="Hammond S."/>
            <person name="Andersen M.R."/>
            <person name="Neff N."/>
            <person name="Passarelli B."/>
            <person name="Koh W."/>
            <person name="Fan H.C."/>
            <person name="Wang J."/>
            <person name="Gui Y."/>
            <person name="Lee K.H."/>
            <person name="Betenbaugh M.J."/>
            <person name="Quake S.R."/>
            <person name="Famili I."/>
            <person name="Palsson B.O."/>
            <person name="Wang J."/>
        </authorList>
    </citation>
    <scope>NUCLEOTIDE SEQUENCE [LARGE SCALE GENOMIC DNA]</scope>
    <source>
        <strain evidence="4">CHO K1 cell line</strain>
    </source>
</reference>
<proteinExistence type="predicted"/>
<keyword evidence="1" id="KW-0472">Membrane</keyword>
<dbReference type="InterPro" id="IPR006907">
    <property type="entry name" value="DLG5_N"/>
</dbReference>
<sequence length="144" mass="17217">MIHDTALFMISMLPVFMGFFSPGAMPYHRLNFELEMLNMEHKQVMSDLQKLPMEISDALDKCKALSEKTKSFSYYHGQVLREWIQQKKNVHLSKLKNRLLRKEQIELQESCEEVKRLFKEIHERLFKEIFKEIFVPCAERHQVG</sequence>
<evidence type="ECO:0000259" key="2">
    <source>
        <dbReference type="Pfam" id="PF04822"/>
    </source>
</evidence>
<feature type="transmembrane region" description="Helical" evidence="1">
    <location>
        <begin position="6"/>
        <end position="27"/>
    </location>
</feature>